<dbReference type="RefSeq" id="WP_338450234.1">
    <property type="nucleotide sequence ID" value="NZ_CP137640.1"/>
</dbReference>
<reference evidence="1 2" key="1">
    <citation type="submission" date="2023-10" db="EMBL/GenBank/DDBJ databases">
        <title>Niallia locisalis sp.nov. isolated from a salt pond sample.</title>
        <authorList>
            <person name="Li X.-J."/>
            <person name="Dong L."/>
        </authorList>
    </citation>
    <scope>NUCLEOTIDE SEQUENCE [LARGE SCALE GENOMIC DNA]</scope>
    <source>
        <strain evidence="1 2">DSM 29761</strain>
    </source>
</reference>
<keyword evidence="2" id="KW-1185">Reference proteome</keyword>
<dbReference type="Proteomes" id="UP001357223">
    <property type="component" value="Chromosome"/>
</dbReference>
<proteinExistence type="predicted"/>
<protein>
    <recommendedName>
        <fullName evidence="3">N-acetyltransferase domain-containing protein</fullName>
    </recommendedName>
</protein>
<gene>
    <name evidence="1" type="ORF">R4Z09_29840</name>
</gene>
<evidence type="ECO:0000313" key="2">
    <source>
        <dbReference type="Proteomes" id="UP001357223"/>
    </source>
</evidence>
<name>A0ABZ2CH82_9BACI</name>
<organism evidence="1 2">
    <name type="scientific">Niallia oryzisoli</name>
    <dbReference type="NCBI Taxonomy" id="1737571"/>
    <lineage>
        <taxon>Bacteria</taxon>
        <taxon>Bacillati</taxon>
        <taxon>Bacillota</taxon>
        <taxon>Bacilli</taxon>
        <taxon>Bacillales</taxon>
        <taxon>Bacillaceae</taxon>
        <taxon>Niallia</taxon>
    </lineage>
</organism>
<sequence length="147" mass="16186">MSAVIRCALTDDVDNLVTFLERAGLSTEGVVGTIDSFLIMEDEMGDIQATIGIEQFGEVGLLRSLVMTSQTMKNDVYILFEQIFLRATEKGMSEIFMATNKLGAIKLVELLGFQQIKKSELPLSLSEAGHVQHILTVDNSVFLKISL</sequence>
<dbReference type="EMBL" id="CP137640">
    <property type="protein sequence ID" value="WVX81305.1"/>
    <property type="molecule type" value="Genomic_DNA"/>
</dbReference>
<evidence type="ECO:0000313" key="1">
    <source>
        <dbReference type="EMBL" id="WVX81305.1"/>
    </source>
</evidence>
<accession>A0ABZ2CH82</accession>
<evidence type="ECO:0008006" key="3">
    <source>
        <dbReference type="Google" id="ProtNLM"/>
    </source>
</evidence>